<keyword evidence="3" id="KW-1185">Reference proteome</keyword>
<dbReference type="OrthoDB" id="6437001at2759"/>
<dbReference type="EMBL" id="BMAO01018066">
    <property type="protein sequence ID" value="GFR20407.1"/>
    <property type="molecule type" value="Genomic_DNA"/>
</dbReference>
<feature type="transmembrane region" description="Helical" evidence="1">
    <location>
        <begin position="181"/>
        <end position="201"/>
    </location>
</feature>
<keyword evidence="1" id="KW-0812">Transmembrane</keyword>
<evidence type="ECO:0000256" key="1">
    <source>
        <dbReference type="SAM" id="Phobius"/>
    </source>
</evidence>
<sequence length="215" mass="24094">MAEEVPSGGVFRHISAFFRNTPTQPATVSNDDVQFESSPPTVSRRIEYHNIGCLTNAMYALEPMRNSKYFILLLLIFFALSLSLVVIGFSHLAECPASPETPIHVSVIGILGVTVISLRIVVIGLRINWQELESEELTTAVVISSTALVSILAGEMMSFFYMSPDFDPASEKFCNEAFYNYTYYMNFIILVTAFLAVLLHIPKCRFTFSNFYSVL</sequence>
<name>A0A8X6LTT7_TRICU</name>
<reference evidence="2" key="1">
    <citation type="submission" date="2020-07" db="EMBL/GenBank/DDBJ databases">
        <title>Multicomponent nature underlies the extraordinary mechanical properties of spider dragline silk.</title>
        <authorList>
            <person name="Kono N."/>
            <person name="Nakamura H."/>
            <person name="Mori M."/>
            <person name="Yoshida Y."/>
            <person name="Ohtoshi R."/>
            <person name="Malay A.D."/>
            <person name="Moran D.A.P."/>
            <person name="Tomita M."/>
            <person name="Numata K."/>
            <person name="Arakawa K."/>
        </authorList>
    </citation>
    <scope>NUCLEOTIDE SEQUENCE</scope>
</reference>
<feature type="transmembrane region" description="Helical" evidence="1">
    <location>
        <begin position="69"/>
        <end position="91"/>
    </location>
</feature>
<keyword evidence="1" id="KW-1133">Transmembrane helix</keyword>
<evidence type="ECO:0000313" key="2">
    <source>
        <dbReference type="EMBL" id="GFR20407.1"/>
    </source>
</evidence>
<accession>A0A8X6LTT7</accession>
<dbReference type="Proteomes" id="UP000887116">
    <property type="component" value="Unassembled WGS sequence"/>
</dbReference>
<protein>
    <submittedName>
        <fullName evidence="2">Uncharacterized protein</fullName>
    </submittedName>
</protein>
<comment type="caution">
    <text evidence="2">The sequence shown here is derived from an EMBL/GenBank/DDBJ whole genome shotgun (WGS) entry which is preliminary data.</text>
</comment>
<dbReference type="AlphaFoldDB" id="A0A8X6LTT7"/>
<feature type="transmembrane region" description="Helical" evidence="1">
    <location>
        <begin position="103"/>
        <end position="125"/>
    </location>
</feature>
<feature type="transmembrane region" description="Helical" evidence="1">
    <location>
        <begin position="137"/>
        <end position="161"/>
    </location>
</feature>
<evidence type="ECO:0000313" key="3">
    <source>
        <dbReference type="Proteomes" id="UP000887116"/>
    </source>
</evidence>
<proteinExistence type="predicted"/>
<gene>
    <name evidence="2" type="ORF">TNCT_400261</name>
</gene>
<organism evidence="2 3">
    <name type="scientific">Trichonephila clavata</name>
    <name type="common">Joro spider</name>
    <name type="synonym">Nephila clavata</name>
    <dbReference type="NCBI Taxonomy" id="2740835"/>
    <lineage>
        <taxon>Eukaryota</taxon>
        <taxon>Metazoa</taxon>
        <taxon>Ecdysozoa</taxon>
        <taxon>Arthropoda</taxon>
        <taxon>Chelicerata</taxon>
        <taxon>Arachnida</taxon>
        <taxon>Araneae</taxon>
        <taxon>Araneomorphae</taxon>
        <taxon>Entelegynae</taxon>
        <taxon>Araneoidea</taxon>
        <taxon>Nephilidae</taxon>
        <taxon>Trichonephila</taxon>
    </lineage>
</organism>
<keyword evidence="1" id="KW-0472">Membrane</keyword>